<protein>
    <recommendedName>
        <fullName evidence="8">GP-PDE domain-containing protein</fullName>
    </recommendedName>
</protein>
<accession>A0A2K2FIV6</accession>
<dbReference type="PANTHER" id="PTHR42758">
    <property type="entry name" value="PHOSPHATIDYLGLYCEROL PHOSPHOLIPASE C"/>
    <property type="match status" value="1"/>
</dbReference>
<dbReference type="GO" id="GO:0008081">
    <property type="term" value="F:phosphoric diester hydrolase activity"/>
    <property type="evidence" value="ECO:0007669"/>
    <property type="project" value="InterPro"/>
</dbReference>
<reference evidence="9 10" key="1">
    <citation type="submission" date="2017-06" db="EMBL/GenBank/DDBJ databases">
        <title>Investigating the central metabolism of Clostridium thermosuccinogenes.</title>
        <authorList>
            <person name="Koendjbiharie J.G."/>
            <person name="van Kranenburg R."/>
        </authorList>
    </citation>
    <scope>NUCLEOTIDE SEQUENCE [LARGE SCALE GENOMIC DNA]</scope>
    <source>
        <strain evidence="9 10">DSM 5806</strain>
    </source>
</reference>
<evidence type="ECO:0000256" key="4">
    <source>
        <dbReference type="ARBA" id="ARBA00022801"/>
    </source>
</evidence>
<dbReference type="OrthoDB" id="2033680at2"/>
<evidence type="ECO:0000313" key="9">
    <source>
        <dbReference type="EMBL" id="PNU00715.1"/>
    </source>
</evidence>
<keyword evidence="6" id="KW-0443">Lipid metabolism</keyword>
<comment type="similarity">
    <text evidence="2">Belongs to the glycerophosphoryl diester phosphodiesterase family.</text>
</comment>
<dbReference type="Proteomes" id="UP000236151">
    <property type="component" value="Unassembled WGS sequence"/>
</dbReference>
<dbReference type="InterPro" id="IPR030395">
    <property type="entry name" value="GP_PDE_dom"/>
</dbReference>
<dbReference type="GO" id="GO:0046475">
    <property type="term" value="P:glycerophospholipid catabolic process"/>
    <property type="evidence" value="ECO:0007669"/>
    <property type="project" value="TreeGrafter"/>
</dbReference>
<evidence type="ECO:0000259" key="8">
    <source>
        <dbReference type="PROSITE" id="PS51704"/>
    </source>
</evidence>
<evidence type="ECO:0000256" key="1">
    <source>
        <dbReference type="ARBA" id="ARBA00004370"/>
    </source>
</evidence>
<dbReference type="GO" id="GO:0005737">
    <property type="term" value="C:cytoplasm"/>
    <property type="evidence" value="ECO:0007669"/>
    <property type="project" value="UniProtKB-ARBA"/>
</dbReference>
<dbReference type="InterPro" id="IPR017946">
    <property type="entry name" value="PLC-like_Pdiesterase_TIM-brl"/>
</dbReference>
<dbReference type="KEGG" id="cthd:CDO33_06625"/>
<comment type="subcellular location">
    <subcellularLocation>
        <location evidence="1">Membrane</location>
    </subcellularLocation>
</comment>
<dbReference type="RefSeq" id="WP_103080549.1">
    <property type="nucleotide sequence ID" value="NZ_CP021850.1"/>
</dbReference>
<feature type="domain" description="GP-PDE" evidence="8">
    <location>
        <begin position="38"/>
        <end position="262"/>
    </location>
</feature>
<comment type="caution">
    <text evidence="9">The sequence shown here is derived from an EMBL/GenBank/DDBJ whole genome shotgun (WGS) entry which is preliminary data.</text>
</comment>
<evidence type="ECO:0000256" key="3">
    <source>
        <dbReference type="ARBA" id="ARBA00022692"/>
    </source>
</evidence>
<dbReference type="PROSITE" id="PS51704">
    <property type="entry name" value="GP_PDE"/>
    <property type="match status" value="1"/>
</dbReference>
<keyword evidence="5" id="KW-1133">Transmembrane helix</keyword>
<keyword evidence="10" id="KW-1185">Reference proteome</keyword>
<keyword evidence="7" id="KW-0472">Membrane</keyword>
<evidence type="ECO:0000313" key="10">
    <source>
        <dbReference type="Proteomes" id="UP000236151"/>
    </source>
</evidence>
<proteinExistence type="inferred from homology"/>
<dbReference type="AlphaFoldDB" id="A0A2K2FIV6"/>
<dbReference type="Pfam" id="PF03009">
    <property type="entry name" value="GDPD"/>
    <property type="match status" value="1"/>
</dbReference>
<dbReference type="EMBL" id="NIOJ01000007">
    <property type="protein sequence ID" value="PNU00715.1"/>
    <property type="molecule type" value="Genomic_DNA"/>
</dbReference>
<dbReference type="InterPro" id="IPR052271">
    <property type="entry name" value="GDPD-Related"/>
</dbReference>
<evidence type="ECO:0000256" key="5">
    <source>
        <dbReference type="ARBA" id="ARBA00022989"/>
    </source>
</evidence>
<dbReference type="PANTHER" id="PTHR42758:SF2">
    <property type="entry name" value="PHOSPHATIDYLGLYCEROL PHOSPHOLIPASE C"/>
    <property type="match status" value="1"/>
</dbReference>
<evidence type="ECO:0000256" key="6">
    <source>
        <dbReference type="ARBA" id="ARBA00023098"/>
    </source>
</evidence>
<dbReference type="SUPFAM" id="SSF51695">
    <property type="entry name" value="PLC-like phosphodiesterases"/>
    <property type="match status" value="1"/>
</dbReference>
<keyword evidence="3" id="KW-0812">Transmembrane</keyword>
<keyword evidence="4" id="KW-0378">Hydrolase</keyword>
<gene>
    <name evidence="9" type="ORF">CDQ84_04615</name>
</gene>
<name>A0A2K2FIV6_9CLOT</name>
<evidence type="ECO:0000256" key="7">
    <source>
        <dbReference type="ARBA" id="ARBA00023136"/>
    </source>
</evidence>
<sequence>MRKPGKFTVPLVALLVLVSAAVTVKLVLSKAKTAVLPAEYVAHGGGGVNEERITNSLEAFNENYAQGFRFFEADIEKTTDGHYILIHDWGRLKWLFNSEPEPCDLETFLGLKMVKGLTQMTLDDLMRWLKDHPDAYIITDAKSDNIGLHKYIKEKYPKESRQVIPQAMSFEEYPEIKALGYENIILTLYKVKYTPEMIIEFAENNELFAVTMHSSTAKTDFPSKLKEKGIFMYAHTINDASEEELMRNAGIGGIYTDFLQPD</sequence>
<dbReference type="Gene3D" id="3.20.20.190">
    <property type="entry name" value="Phosphatidylinositol (PI) phosphodiesterase"/>
    <property type="match status" value="1"/>
</dbReference>
<dbReference type="GO" id="GO:0016020">
    <property type="term" value="C:membrane"/>
    <property type="evidence" value="ECO:0007669"/>
    <property type="project" value="UniProtKB-SubCell"/>
</dbReference>
<organism evidence="9 10">
    <name type="scientific">Clostridium thermosuccinogenes</name>
    <dbReference type="NCBI Taxonomy" id="84032"/>
    <lineage>
        <taxon>Bacteria</taxon>
        <taxon>Bacillati</taxon>
        <taxon>Bacillota</taxon>
        <taxon>Clostridia</taxon>
        <taxon>Eubacteriales</taxon>
        <taxon>Clostridiaceae</taxon>
        <taxon>Clostridium</taxon>
    </lineage>
</organism>
<evidence type="ECO:0000256" key="2">
    <source>
        <dbReference type="ARBA" id="ARBA00007277"/>
    </source>
</evidence>